<dbReference type="EMBL" id="BEXB01000007">
    <property type="protein sequence ID" value="GAY75664.1"/>
    <property type="molecule type" value="Genomic_DNA"/>
</dbReference>
<sequence>MLLESKRDSAALFLQGKESCLVGTCPRSRPVDASRWSVVRTKGDESKA</sequence>
<proteinExistence type="predicted"/>
<accession>A0A4Y1Z9H1</accession>
<evidence type="ECO:0000313" key="2">
    <source>
        <dbReference type="Proteomes" id="UP000319716"/>
    </source>
</evidence>
<comment type="caution">
    <text evidence="1">The sequence shown here is derived from an EMBL/GenBank/DDBJ whole genome shotgun (WGS) entry which is preliminary data.</text>
</comment>
<organism evidence="1 2">
    <name type="scientific">Sporolactobacillus inulinus</name>
    <dbReference type="NCBI Taxonomy" id="2078"/>
    <lineage>
        <taxon>Bacteria</taxon>
        <taxon>Bacillati</taxon>
        <taxon>Bacillota</taxon>
        <taxon>Bacilli</taxon>
        <taxon>Bacillales</taxon>
        <taxon>Sporolactobacillaceae</taxon>
        <taxon>Sporolactobacillus</taxon>
    </lineage>
</organism>
<evidence type="ECO:0000313" key="1">
    <source>
        <dbReference type="EMBL" id="GAY75664.1"/>
    </source>
</evidence>
<gene>
    <name evidence="1" type="ORF">NBRC111894_1218</name>
</gene>
<protein>
    <submittedName>
        <fullName evidence="1">Uncharacterized protein</fullName>
    </submittedName>
</protein>
<dbReference type="AlphaFoldDB" id="A0A4Y1Z9H1"/>
<dbReference type="Proteomes" id="UP000319716">
    <property type="component" value="Unassembled WGS sequence"/>
</dbReference>
<name>A0A4Y1Z9H1_9BACL</name>
<reference evidence="1 2" key="1">
    <citation type="submission" date="2017-11" db="EMBL/GenBank/DDBJ databases">
        <title>Draft Genome Sequence of Sporolactobacillus inulinus NBRC 111894 Isolated from Koso, a Japanese Sugar-Vegetable Fermented Beverage.</title>
        <authorList>
            <person name="Chiou T.Y."/>
            <person name="Oshima K."/>
            <person name="Suda W."/>
            <person name="Hattori M."/>
            <person name="Takahashi T."/>
        </authorList>
    </citation>
    <scope>NUCLEOTIDE SEQUENCE [LARGE SCALE GENOMIC DNA]</scope>
    <source>
        <strain evidence="1 2">NBRC111894</strain>
    </source>
</reference>